<organism evidence="7 8">
    <name type="scientific">Paenibacillus artemisiicola</name>
    <dbReference type="NCBI Taxonomy" id="1172618"/>
    <lineage>
        <taxon>Bacteria</taxon>
        <taxon>Bacillati</taxon>
        <taxon>Bacillota</taxon>
        <taxon>Bacilli</taxon>
        <taxon>Bacillales</taxon>
        <taxon>Paenibacillaceae</taxon>
        <taxon>Paenibacillus</taxon>
    </lineage>
</organism>
<feature type="transmembrane region" description="Helical" evidence="6">
    <location>
        <begin position="187"/>
        <end position="207"/>
    </location>
</feature>
<comment type="caution">
    <text evidence="7">The sequence shown here is derived from an EMBL/GenBank/DDBJ whole genome shotgun (WGS) entry which is preliminary data.</text>
</comment>
<keyword evidence="2" id="KW-0813">Transport</keyword>
<dbReference type="RefSeq" id="WP_208848819.1">
    <property type="nucleotide sequence ID" value="NZ_JAGGDJ010000014.1"/>
</dbReference>
<sequence>MLLLWIGCALFAAVCGLAFFLARVAERGAKLSLHQPLRSHGAYVRYMRDKHELNGLGIAQQLTRHMGAPSSFGLAFSSLPLVGGALFLLGPAIEAGGPAVIGIGWPIVGLFGLLTACSVAAYASAVPTAGGCYHWALAASGRRAGLWSGWLHIGGSALLLITTNVWLADWSCRKIERLFGSTGGAGLYYTVLAGLFASQAAVAARAMRGFGRVLAWSAAVQLLLPVAIVALLAAQVWHGDDPFQALGLTAADLSPAGEGGGQAPALLGFVLLQRLFLGLGEGAQAGEETNDPRVTVPWSVFLSAAALALLGFVLFAFIAMQARNGAGGPVPQAAVGDWLVGAWERLGSAAAALFFALAAAVVWAGGTTTLASVSKTLFAMARDESAPYAAKLAAVSMRLRWPVRATLAAAAGAGLPALAFALAVPRDALPLLLPQLVLAGIAAMHAAYVLPIGGRLKETLRGQGAGGTWKRSRLKGPWELGKYGAAVDAATASWLAGTGLTAVCLLKPAALLTAAAVLLATAIGIERRHRALRRKSPLKIVGSMRFSRRSIDECIRIERKFPQ</sequence>
<dbReference type="PANTHER" id="PTHR45649">
    <property type="entry name" value="AMINO-ACID PERMEASE BAT1"/>
    <property type="match status" value="1"/>
</dbReference>
<evidence type="ECO:0000256" key="5">
    <source>
        <dbReference type="ARBA" id="ARBA00023136"/>
    </source>
</evidence>
<evidence type="ECO:0000256" key="1">
    <source>
        <dbReference type="ARBA" id="ARBA00004141"/>
    </source>
</evidence>
<keyword evidence="4 6" id="KW-1133">Transmembrane helix</keyword>
<evidence type="ECO:0000313" key="7">
    <source>
        <dbReference type="EMBL" id="MBO7746005.1"/>
    </source>
</evidence>
<feature type="transmembrane region" description="Helical" evidence="6">
    <location>
        <begin position="72"/>
        <end position="93"/>
    </location>
</feature>
<feature type="transmembrane region" description="Helical" evidence="6">
    <location>
        <begin position="431"/>
        <end position="451"/>
    </location>
</feature>
<evidence type="ECO:0000256" key="3">
    <source>
        <dbReference type="ARBA" id="ARBA00022692"/>
    </source>
</evidence>
<keyword evidence="5 6" id="KW-0472">Membrane</keyword>
<feature type="transmembrane region" description="Helical" evidence="6">
    <location>
        <begin position="405"/>
        <end position="425"/>
    </location>
</feature>
<feature type="transmembrane region" description="Helical" evidence="6">
    <location>
        <begin position="100"/>
        <end position="125"/>
    </location>
</feature>
<evidence type="ECO:0000256" key="2">
    <source>
        <dbReference type="ARBA" id="ARBA00022448"/>
    </source>
</evidence>
<feature type="transmembrane region" description="Helical" evidence="6">
    <location>
        <begin position="145"/>
        <end position="167"/>
    </location>
</feature>
<evidence type="ECO:0000256" key="4">
    <source>
        <dbReference type="ARBA" id="ARBA00022989"/>
    </source>
</evidence>
<dbReference type="PANTHER" id="PTHR45649:SF26">
    <property type="entry name" value="OS04G0435100 PROTEIN"/>
    <property type="match status" value="1"/>
</dbReference>
<proteinExistence type="predicted"/>
<feature type="transmembrane region" description="Helical" evidence="6">
    <location>
        <begin position="349"/>
        <end position="373"/>
    </location>
</feature>
<evidence type="ECO:0000313" key="8">
    <source>
        <dbReference type="Proteomes" id="UP000670947"/>
    </source>
</evidence>
<feature type="transmembrane region" description="Helical" evidence="6">
    <location>
        <begin position="300"/>
        <end position="320"/>
    </location>
</feature>
<feature type="transmembrane region" description="Helical" evidence="6">
    <location>
        <begin position="509"/>
        <end position="525"/>
    </location>
</feature>
<dbReference type="EMBL" id="JAGGDJ010000014">
    <property type="protein sequence ID" value="MBO7746005.1"/>
    <property type="molecule type" value="Genomic_DNA"/>
</dbReference>
<evidence type="ECO:0000256" key="6">
    <source>
        <dbReference type="SAM" id="Phobius"/>
    </source>
</evidence>
<feature type="transmembrane region" description="Helical" evidence="6">
    <location>
        <begin position="213"/>
        <end position="234"/>
    </location>
</feature>
<dbReference type="Proteomes" id="UP000670947">
    <property type="component" value="Unassembled WGS sequence"/>
</dbReference>
<dbReference type="Gene3D" id="1.20.1740.10">
    <property type="entry name" value="Amino acid/polyamine transporter I"/>
    <property type="match status" value="1"/>
</dbReference>
<dbReference type="Pfam" id="PF13520">
    <property type="entry name" value="AA_permease_2"/>
    <property type="match status" value="1"/>
</dbReference>
<accession>A0ABS3WD02</accession>
<gene>
    <name evidence="7" type="ORF">I8J29_17490</name>
</gene>
<keyword evidence="3 6" id="KW-0812">Transmembrane</keyword>
<name>A0ABS3WD02_9BACL</name>
<keyword evidence="8" id="KW-1185">Reference proteome</keyword>
<dbReference type="InterPro" id="IPR002293">
    <property type="entry name" value="AA/rel_permease1"/>
</dbReference>
<reference evidence="7 8" key="1">
    <citation type="submission" date="2021-03" db="EMBL/GenBank/DDBJ databases">
        <title>Paenibacillus artemisicola MWE-103 whole genome sequence.</title>
        <authorList>
            <person name="Ham Y.J."/>
        </authorList>
    </citation>
    <scope>NUCLEOTIDE SEQUENCE [LARGE SCALE GENOMIC DNA]</scope>
    <source>
        <strain evidence="7 8">MWE-103</strain>
    </source>
</reference>
<protein>
    <submittedName>
        <fullName evidence="7">Amino acid permease</fullName>
    </submittedName>
</protein>
<comment type="subcellular location">
    <subcellularLocation>
        <location evidence="1">Membrane</location>
        <topology evidence="1">Multi-pass membrane protein</topology>
    </subcellularLocation>
</comment>